<evidence type="ECO:0000313" key="2">
    <source>
        <dbReference type="Proteomes" id="UP000054302"/>
    </source>
</evidence>
<name>A0A0D1XVG2_EXOME</name>
<keyword evidence="2" id="KW-1185">Reference proteome</keyword>
<dbReference type="HOGENOM" id="CLU_081619_0_0_1"/>
<sequence>MTSFMPPDALFLAPPHSHDPCDVSHFAALPQSMLQQLPESVQMALWTLQESTSIMYASYVRLQELIEERFDRLVPLPYSPGSVMMKYSEEAYFNYVNHCAAEKRYLIEDAFPDWRHKASRAGLNKYHALSVTFGGRQMTIAEWFAQLQTAVTFWCQQARAITLPDFDTTILELESETTSPSSDISEEDTADMMSLPMRALRHPLDPEGFRLEITAALEAL</sequence>
<dbReference type="OrthoDB" id="4148961at2759"/>
<gene>
    <name evidence="1" type="ORF">PV10_06726</name>
</gene>
<dbReference type="VEuPathDB" id="FungiDB:PV10_06726"/>
<dbReference type="OMA" id="QESTSIM"/>
<dbReference type="RefSeq" id="XP_016223845.1">
    <property type="nucleotide sequence ID" value="XM_016371552.1"/>
</dbReference>
<evidence type="ECO:0000313" key="1">
    <source>
        <dbReference type="EMBL" id="KIV92271.1"/>
    </source>
</evidence>
<dbReference type="Proteomes" id="UP000054302">
    <property type="component" value="Unassembled WGS sequence"/>
</dbReference>
<reference evidence="1 2" key="1">
    <citation type="submission" date="2015-01" db="EMBL/GenBank/DDBJ databases">
        <title>The Genome Sequence of Exophiala mesophila CBS40295.</title>
        <authorList>
            <consortium name="The Broad Institute Genomics Platform"/>
            <person name="Cuomo C."/>
            <person name="de Hoog S."/>
            <person name="Gorbushina A."/>
            <person name="Stielow B."/>
            <person name="Teixiera M."/>
            <person name="Abouelleil A."/>
            <person name="Chapman S.B."/>
            <person name="Priest M."/>
            <person name="Young S.K."/>
            <person name="Wortman J."/>
            <person name="Nusbaum C."/>
            <person name="Birren B."/>
        </authorList>
    </citation>
    <scope>NUCLEOTIDE SEQUENCE [LARGE SCALE GENOMIC DNA]</scope>
    <source>
        <strain evidence="1 2">CBS 40295</strain>
    </source>
</reference>
<accession>A0A0D1XVG2</accession>
<dbReference type="GeneID" id="27324571"/>
<dbReference type="AlphaFoldDB" id="A0A0D1XVG2"/>
<proteinExistence type="predicted"/>
<organism evidence="1 2">
    <name type="scientific">Exophiala mesophila</name>
    <name type="common">Black yeast-like fungus</name>
    <dbReference type="NCBI Taxonomy" id="212818"/>
    <lineage>
        <taxon>Eukaryota</taxon>
        <taxon>Fungi</taxon>
        <taxon>Dikarya</taxon>
        <taxon>Ascomycota</taxon>
        <taxon>Pezizomycotina</taxon>
        <taxon>Eurotiomycetes</taxon>
        <taxon>Chaetothyriomycetidae</taxon>
        <taxon>Chaetothyriales</taxon>
        <taxon>Herpotrichiellaceae</taxon>
        <taxon>Exophiala</taxon>
    </lineage>
</organism>
<protein>
    <submittedName>
        <fullName evidence="1">Uncharacterized protein</fullName>
    </submittedName>
</protein>
<dbReference type="EMBL" id="KN847523">
    <property type="protein sequence ID" value="KIV92271.1"/>
    <property type="molecule type" value="Genomic_DNA"/>
</dbReference>